<gene>
    <name evidence="1" type="ORF">EV644_109212</name>
</gene>
<keyword evidence="2" id="KW-1185">Reference proteome</keyword>
<protein>
    <recommendedName>
        <fullName evidence="3">L-rhamnose mutarotase</fullName>
    </recommendedName>
</protein>
<name>A0ABY2BHE8_9ACTN</name>
<evidence type="ECO:0000313" key="2">
    <source>
        <dbReference type="Proteomes" id="UP000295818"/>
    </source>
</evidence>
<evidence type="ECO:0000313" key="1">
    <source>
        <dbReference type="EMBL" id="TCO20191.1"/>
    </source>
</evidence>
<sequence>MLIVSDMANEIVLCTYRTRPDKEPEFKALLSRHWATLRELGFVTEVEPVVLRELGQPTYVEMFTWVDGGFDQAHEHPDVLALWEAMDPLLEDRDGRPKWEFPHFEPVRF</sequence>
<evidence type="ECO:0008006" key="3">
    <source>
        <dbReference type="Google" id="ProtNLM"/>
    </source>
</evidence>
<dbReference type="Proteomes" id="UP000295818">
    <property type="component" value="Unassembled WGS sequence"/>
</dbReference>
<accession>A0ABY2BHE8</accession>
<reference evidence="1 2" key="1">
    <citation type="journal article" date="2015" name="Stand. Genomic Sci.">
        <title>Genomic Encyclopedia of Bacterial and Archaeal Type Strains, Phase III: the genomes of soil and plant-associated and newly described type strains.</title>
        <authorList>
            <person name="Whitman W.B."/>
            <person name="Woyke T."/>
            <person name="Klenk H.P."/>
            <person name="Zhou Y."/>
            <person name="Lilburn T.G."/>
            <person name="Beck B.J."/>
            <person name="De Vos P."/>
            <person name="Vandamme P."/>
            <person name="Eisen J.A."/>
            <person name="Garrity G."/>
            <person name="Hugenholtz P."/>
            <person name="Kyrpides N.C."/>
        </authorList>
    </citation>
    <scope>NUCLEOTIDE SEQUENCE [LARGE SCALE GENOMIC DNA]</scope>
    <source>
        <strain evidence="1 2">VKM Ac-2538</strain>
    </source>
</reference>
<organism evidence="1 2">
    <name type="scientific">Kribbella orskensis</name>
    <dbReference type="NCBI Taxonomy" id="2512216"/>
    <lineage>
        <taxon>Bacteria</taxon>
        <taxon>Bacillati</taxon>
        <taxon>Actinomycetota</taxon>
        <taxon>Actinomycetes</taxon>
        <taxon>Propionibacteriales</taxon>
        <taxon>Kribbellaceae</taxon>
        <taxon>Kribbella</taxon>
    </lineage>
</organism>
<comment type="caution">
    <text evidence="1">The sequence shown here is derived from an EMBL/GenBank/DDBJ whole genome shotgun (WGS) entry which is preliminary data.</text>
</comment>
<proteinExistence type="predicted"/>
<dbReference type="EMBL" id="SLWM01000009">
    <property type="protein sequence ID" value="TCO20191.1"/>
    <property type="molecule type" value="Genomic_DNA"/>
</dbReference>